<keyword evidence="7 11" id="KW-0472">Membrane</keyword>
<dbReference type="SUPFAM" id="SSF46689">
    <property type="entry name" value="Homeodomain-like"/>
    <property type="match status" value="1"/>
</dbReference>
<evidence type="ECO:0000259" key="13">
    <source>
        <dbReference type="PROSITE" id="PS51293"/>
    </source>
</evidence>
<keyword evidence="3" id="KW-0762">Sugar transport</keyword>
<keyword evidence="5 11" id="KW-1133">Transmembrane helix</keyword>
<feature type="domain" description="Myb-like" evidence="12">
    <location>
        <begin position="242"/>
        <end position="292"/>
    </location>
</feature>
<evidence type="ECO:0000256" key="6">
    <source>
        <dbReference type="ARBA" id="ARBA00023015"/>
    </source>
</evidence>
<dbReference type="GO" id="GO:0003677">
    <property type="term" value="F:DNA binding"/>
    <property type="evidence" value="ECO:0007669"/>
    <property type="project" value="InterPro"/>
</dbReference>
<feature type="region of interest" description="Disordered" evidence="10">
    <location>
        <begin position="317"/>
        <end position="338"/>
    </location>
</feature>
<dbReference type="GO" id="GO:0005789">
    <property type="term" value="C:endoplasmic reticulum membrane"/>
    <property type="evidence" value="ECO:0007669"/>
    <property type="project" value="TreeGrafter"/>
</dbReference>
<keyword evidence="4 11" id="KW-0812">Transmembrane</keyword>
<gene>
    <name evidence="15" type="ORF">THRCLA_20829</name>
</gene>
<feature type="transmembrane region" description="Helical" evidence="11">
    <location>
        <begin position="655"/>
        <end position="676"/>
    </location>
</feature>
<comment type="caution">
    <text evidence="15">The sequence shown here is derived from an EMBL/GenBank/DDBJ whole genome shotgun (WGS) entry which is preliminary data.</text>
</comment>
<name>A0A1W0A376_9STRA</name>
<evidence type="ECO:0000256" key="11">
    <source>
        <dbReference type="SAM" id="Phobius"/>
    </source>
</evidence>
<organism evidence="15 16">
    <name type="scientific">Thraustotheca clavata</name>
    <dbReference type="NCBI Taxonomy" id="74557"/>
    <lineage>
        <taxon>Eukaryota</taxon>
        <taxon>Sar</taxon>
        <taxon>Stramenopiles</taxon>
        <taxon>Oomycota</taxon>
        <taxon>Saprolegniomycetes</taxon>
        <taxon>Saprolegniales</taxon>
        <taxon>Achlyaceae</taxon>
        <taxon>Thraustotheca</taxon>
    </lineage>
</organism>
<dbReference type="Gene3D" id="1.10.10.60">
    <property type="entry name" value="Homeodomain-like"/>
    <property type="match status" value="1"/>
</dbReference>
<comment type="subcellular location">
    <subcellularLocation>
        <location evidence="1">Endomembrane system</location>
        <topology evidence="1">Multi-pass membrane protein</topology>
    </subcellularLocation>
</comment>
<proteinExistence type="predicted"/>
<keyword evidence="6" id="KW-0805">Transcription regulation</keyword>
<dbReference type="PANTHER" id="PTHR10778">
    <property type="entry name" value="SOLUTE CARRIER FAMILY 35 MEMBER B"/>
    <property type="match status" value="1"/>
</dbReference>
<evidence type="ECO:0000256" key="7">
    <source>
        <dbReference type="ARBA" id="ARBA00023136"/>
    </source>
</evidence>
<dbReference type="PROSITE" id="PS50090">
    <property type="entry name" value="MYB_LIKE"/>
    <property type="match status" value="1"/>
</dbReference>
<evidence type="ECO:0000256" key="5">
    <source>
        <dbReference type="ARBA" id="ARBA00022989"/>
    </source>
</evidence>
<dbReference type="InterPro" id="IPR017884">
    <property type="entry name" value="SANT_dom"/>
</dbReference>
<evidence type="ECO:0000256" key="10">
    <source>
        <dbReference type="SAM" id="MobiDB-lite"/>
    </source>
</evidence>
<feature type="transmembrane region" description="Helical" evidence="11">
    <location>
        <begin position="585"/>
        <end position="602"/>
    </location>
</feature>
<dbReference type="GO" id="GO:0000139">
    <property type="term" value="C:Golgi membrane"/>
    <property type="evidence" value="ECO:0007669"/>
    <property type="project" value="TreeGrafter"/>
</dbReference>
<evidence type="ECO:0000256" key="3">
    <source>
        <dbReference type="ARBA" id="ARBA00022597"/>
    </source>
</evidence>
<dbReference type="InterPro" id="IPR017930">
    <property type="entry name" value="Myb_dom"/>
</dbReference>
<dbReference type="PROSITE" id="PS51294">
    <property type="entry name" value="HTH_MYB"/>
    <property type="match status" value="1"/>
</dbReference>
<dbReference type="InterPro" id="IPR006447">
    <property type="entry name" value="Myb_dom_plants"/>
</dbReference>
<feature type="region of interest" description="Disordered" evidence="10">
    <location>
        <begin position="81"/>
        <end position="168"/>
    </location>
</feature>
<feature type="domain" description="SANT" evidence="13">
    <location>
        <begin position="245"/>
        <end position="304"/>
    </location>
</feature>
<evidence type="ECO:0000256" key="9">
    <source>
        <dbReference type="ARBA" id="ARBA00023242"/>
    </source>
</evidence>
<dbReference type="Proteomes" id="UP000243217">
    <property type="component" value="Unassembled WGS sequence"/>
</dbReference>
<keyword evidence="9" id="KW-0539">Nucleus</keyword>
<evidence type="ECO:0000256" key="2">
    <source>
        <dbReference type="ARBA" id="ARBA00022448"/>
    </source>
</evidence>
<evidence type="ECO:0000313" key="15">
    <source>
        <dbReference type="EMBL" id="OQS04649.1"/>
    </source>
</evidence>
<dbReference type="CDD" id="cd00167">
    <property type="entry name" value="SANT"/>
    <property type="match status" value="1"/>
</dbReference>
<dbReference type="InterPro" id="IPR009057">
    <property type="entry name" value="Homeodomain-like_sf"/>
</dbReference>
<dbReference type="OrthoDB" id="118550at2759"/>
<feature type="transmembrane region" description="Helical" evidence="11">
    <location>
        <begin position="541"/>
        <end position="564"/>
    </location>
</feature>
<sequence length="709" mass="80422">MCGRQSIHLTYFQDRTVNLFHPDMKNANTKRESFFNSRDGPDIRRRMPHSMKEEYFRPMSRVDGPPRAALPSMSQLITRSPHHGTAVYPASPAMSDRNSYRRATMPMPPHPIRHRSQSPVYYSESTPHEHQSNRPNTTYPSNEHYYDGATGPPPPLHSTYNPPPRHYQRSYYAYPANEYERTSLPPTHMATSDQRSFLPRREYVHSLPHRTTYENEEYAHHASRQHKPPPVYPPPVDTNDMKDAKKRERWTQEEHARFMEGLNMYGRKWKKIQTHVKTKTAVQVRTHAYGYFAKLLRNMPEEDPIWGVAEVVSALPSSVLKGPGSGKRRTEPTTGEDGMDVLRKFVFSKRKPDEKRKATTETAVDSTSDDSSDVSTIDTVASRKREPESPSVDASKRQRTTSEAVVSVLLSSPTINSMGKTIVVLTSIPSSRSIPLLVHVGLAALYLGVNQMNAIALTCGVSFPLLNLFRSCTPVASLLVGFTCFNKRYELHQILGVLMISLGITSTTWMDEPMFGHVTFCTESQSMLCSMPLVMEMLDTIGFWQIGVALLVLGLIFGSFLGHFQNTVLQTYSSSNRSKATKESMFYMHILSLPLMLFSEGNDVFRRSNAWYWKSTLEIGPLILPLMFLVLGINLVANYMCIGAVYCLAGRVSNVSLQVILTFRKACNIVFSVVYFNHPFTLGQWFTTALVFLGVLVYTKVLWKKDKVM</sequence>
<feature type="transmembrane region" description="Helical" evidence="11">
    <location>
        <begin position="682"/>
        <end position="703"/>
    </location>
</feature>
<feature type="region of interest" description="Disordered" evidence="10">
    <location>
        <begin position="352"/>
        <end position="398"/>
    </location>
</feature>
<accession>A0A1W0A376</accession>
<dbReference type="EMBL" id="JNBS01000580">
    <property type="protein sequence ID" value="OQS04649.1"/>
    <property type="molecule type" value="Genomic_DNA"/>
</dbReference>
<dbReference type="InterPro" id="IPR013657">
    <property type="entry name" value="SCL35B1-4/HUT1"/>
</dbReference>
<dbReference type="Pfam" id="PF00249">
    <property type="entry name" value="Myb_DNA-binding"/>
    <property type="match status" value="1"/>
</dbReference>
<protein>
    <submittedName>
        <fullName evidence="15">Uncharacterized protein</fullName>
    </submittedName>
</protein>
<keyword evidence="16" id="KW-1185">Reference proteome</keyword>
<evidence type="ECO:0000256" key="8">
    <source>
        <dbReference type="ARBA" id="ARBA00023163"/>
    </source>
</evidence>
<dbReference type="AlphaFoldDB" id="A0A1W0A376"/>
<dbReference type="GO" id="GO:0005464">
    <property type="term" value="F:UDP-xylose transmembrane transporter activity"/>
    <property type="evidence" value="ECO:0007669"/>
    <property type="project" value="TreeGrafter"/>
</dbReference>
<feature type="compositionally biased region" description="Pro residues" evidence="10">
    <location>
        <begin position="151"/>
        <end position="165"/>
    </location>
</feature>
<dbReference type="SMART" id="SM00717">
    <property type="entry name" value="SANT"/>
    <property type="match status" value="1"/>
</dbReference>
<evidence type="ECO:0000259" key="14">
    <source>
        <dbReference type="PROSITE" id="PS51294"/>
    </source>
</evidence>
<dbReference type="NCBIfam" id="TIGR01557">
    <property type="entry name" value="myb_SHAQKYF"/>
    <property type="match status" value="1"/>
</dbReference>
<evidence type="ECO:0000256" key="1">
    <source>
        <dbReference type="ARBA" id="ARBA00004127"/>
    </source>
</evidence>
<evidence type="ECO:0000259" key="12">
    <source>
        <dbReference type="PROSITE" id="PS50090"/>
    </source>
</evidence>
<feature type="transmembrane region" description="Helical" evidence="11">
    <location>
        <begin position="622"/>
        <end position="648"/>
    </location>
</feature>
<reference evidence="15 16" key="1">
    <citation type="journal article" date="2014" name="Genome Biol. Evol.">
        <title>The secreted proteins of Achlya hypogyna and Thraustotheca clavata identify the ancestral oomycete secretome and reveal gene acquisitions by horizontal gene transfer.</title>
        <authorList>
            <person name="Misner I."/>
            <person name="Blouin N."/>
            <person name="Leonard G."/>
            <person name="Richards T.A."/>
            <person name="Lane C.E."/>
        </authorList>
    </citation>
    <scope>NUCLEOTIDE SEQUENCE [LARGE SCALE GENOMIC DNA]</scope>
    <source>
        <strain evidence="15 16">ATCC 34112</strain>
    </source>
</reference>
<evidence type="ECO:0000313" key="16">
    <source>
        <dbReference type="Proteomes" id="UP000243217"/>
    </source>
</evidence>
<keyword evidence="8" id="KW-0804">Transcription</keyword>
<dbReference type="GO" id="GO:0005462">
    <property type="term" value="F:UDP-N-acetylglucosamine transmembrane transporter activity"/>
    <property type="evidence" value="ECO:0007669"/>
    <property type="project" value="TreeGrafter"/>
</dbReference>
<dbReference type="Pfam" id="PF08449">
    <property type="entry name" value="UAA"/>
    <property type="match status" value="1"/>
</dbReference>
<dbReference type="PANTHER" id="PTHR10778:SF4">
    <property type="entry name" value="NUCLEOTIDE SUGAR TRANSPORTER SLC35B4"/>
    <property type="match status" value="1"/>
</dbReference>
<keyword evidence="2" id="KW-0813">Transport</keyword>
<feature type="domain" description="HTH myb-type" evidence="14">
    <location>
        <begin position="242"/>
        <end position="296"/>
    </location>
</feature>
<evidence type="ECO:0000256" key="4">
    <source>
        <dbReference type="ARBA" id="ARBA00022692"/>
    </source>
</evidence>
<dbReference type="STRING" id="74557.A0A1W0A376"/>
<dbReference type="InterPro" id="IPR001005">
    <property type="entry name" value="SANT/Myb"/>
</dbReference>
<dbReference type="PROSITE" id="PS51293">
    <property type="entry name" value="SANT"/>
    <property type="match status" value="1"/>
</dbReference>